<comment type="caution">
    <text evidence="3">The sequence shown here is derived from an EMBL/GenBank/DDBJ whole genome shotgun (WGS) entry which is preliminary data.</text>
</comment>
<evidence type="ECO:0000313" key="4">
    <source>
        <dbReference type="Proteomes" id="UP001055114"/>
    </source>
</evidence>
<dbReference type="RefSeq" id="WP_075965567.1">
    <property type="nucleotide sequence ID" value="NZ_BQNZ01000003.1"/>
</dbReference>
<organism evidence="3 4">
    <name type="scientific">Parabacteroides merdae</name>
    <dbReference type="NCBI Taxonomy" id="46503"/>
    <lineage>
        <taxon>Bacteria</taxon>
        <taxon>Pseudomonadati</taxon>
        <taxon>Bacteroidota</taxon>
        <taxon>Bacteroidia</taxon>
        <taxon>Bacteroidales</taxon>
        <taxon>Tannerellaceae</taxon>
        <taxon>Parabacteroides</taxon>
    </lineage>
</organism>
<evidence type="ECO:0000256" key="1">
    <source>
        <dbReference type="SAM" id="Phobius"/>
    </source>
</evidence>
<gene>
    <name evidence="3" type="ORF">CE91St3_32040</name>
</gene>
<evidence type="ECO:0000259" key="2">
    <source>
        <dbReference type="Pfam" id="PF07863"/>
    </source>
</evidence>
<keyword evidence="1" id="KW-0812">Transmembrane</keyword>
<proteinExistence type="predicted"/>
<keyword evidence="1" id="KW-1133">Transmembrane helix</keyword>
<feature type="transmembrane region" description="Helical" evidence="1">
    <location>
        <begin position="347"/>
        <end position="372"/>
    </location>
</feature>
<feature type="transmembrane region" description="Helical" evidence="1">
    <location>
        <begin position="290"/>
        <end position="312"/>
    </location>
</feature>
<feature type="transmembrane region" description="Helical" evidence="1">
    <location>
        <begin position="115"/>
        <end position="132"/>
    </location>
</feature>
<evidence type="ECO:0000313" key="3">
    <source>
        <dbReference type="EMBL" id="GKH73341.1"/>
    </source>
</evidence>
<feature type="transmembrane region" description="Helical" evidence="1">
    <location>
        <begin position="83"/>
        <end position="103"/>
    </location>
</feature>
<dbReference type="Pfam" id="PF07863">
    <property type="entry name" value="CtnDOT_TraJ"/>
    <property type="match status" value="1"/>
</dbReference>
<feature type="transmembrane region" description="Helical" evidence="1">
    <location>
        <begin position="378"/>
        <end position="399"/>
    </location>
</feature>
<dbReference type="EMBL" id="BQNZ01000003">
    <property type="protein sequence ID" value="GKH73341.1"/>
    <property type="molecule type" value="Genomic_DNA"/>
</dbReference>
<name>A0AA37NS77_9BACT</name>
<feature type="domain" description="Conjugative transposon TraJ C-terminal" evidence="2">
    <location>
        <begin position="77"/>
        <end position="410"/>
    </location>
</feature>
<dbReference type="AlphaFoldDB" id="A0AA37NS77"/>
<reference evidence="3" key="1">
    <citation type="submission" date="2022-01" db="EMBL/GenBank/DDBJ databases">
        <title>Novel bile acid biosynthetic pathways are enriched in the microbiome of centenarians.</title>
        <authorList>
            <person name="Sato Y."/>
            <person name="Atarashi K."/>
            <person name="Plichta R.D."/>
            <person name="Arai Y."/>
            <person name="Sasajima S."/>
            <person name="Kearney M.S."/>
            <person name="Suda W."/>
            <person name="Takeshita K."/>
            <person name="Sasaki T."/>
            <person name="Okamoto S."/>
            <person name="Skelly N.A."/>
            <person name="Okamura Y."/>
            <person name="Vlamakis H."/>
            <person name="Li Y."/>
            <person name="Tanoue T."/>
            <person name="Takei H."/>
            <person name="Nittono H."/>
            <person name="Narushima S."/>
            <person name="Irie J."/>
            <person name="Itoh H."/>
            <person name="Moriya K."/>
            <person name="Sugiura Y."/>
            <person name="Suematsu M."/>
            <person name="Moritoki N."/>
            <person name="Shibata S."/>
            <person name="Littman R.D."/>
            <person name="Fischbach A.M."/>
            <person name="Uwamino Y."/>
            <person name="Inoue T."/>
            <person name="Honda A."/>
            <person name="Hattori M."/>
            <person name="Murai T."/>
            <person name="Xavier J.R."/>
            <person name="Hirose N."/>
            <person name="Honda K."/>
        </authorList>
    </citation>
    <scope>NUCLEOTIDE SEQUENCE</scope>
    <source>
        <strain evidence="3">CE91-St3</strain>
    </source>
</reference>
<dbReference type="InterPro" id="IPR012424">
    <property type="entry name" value="Conjugative_transposon_TraJ_C"/>
</dbReference>
<sequence length="418" mass="46062">MNELFFDSTWQPLLDTLLSGVRGLLDLSQNGFFHLQAQGGDTTGGFDIFSNGLLDKDTFDYMLELKRMITAGDRTGLVGAMAYYAKVIAGFLCLAHFAGKAYNYMLGEETWKIMPLLRPFALLLVIMFWGGYCDLVRWPAAQLEGTAYAQIYAKNQEIGQLASERWEQIDILTGRIYTKAAMVDNAMDSWQNEDFLQALISSMSVTDYNELSQKLIAGGSWVFKAFLWGFTLIIEKLGLIFLQFSIVLIIMMQTLFMSILYIIGPLSFGFSVLGVWRSSWSAWTARYLSVTFYSVILFVALSVIYTILGYTLEREIQYLTDLVAKTEDPLKDWDEFYEYAGAMTGQACMFVVCIMAACGATMYVPVCSSWIIETSGTAPAATGVTAGVGIVTMGASSVVRAGGSVIKGMGSTIGGGQS</sequence>
<keyword evidence="1" id="KW-0472">Membrane</keyword>
<dbReference type="Proteomes" id="UP001055114">
    <property type="component" value="Unassembled WGS sequence"/>
</dbReference>
<feature type="transmembrane region" description="Helical" evidence="1">
    <location>
        <begin position="246"/>
        <end position="270"/>
    </location>
</feature>
<accession>A0AA37NS77</accession>
<protein>
    <submittedName>
        <fullName evidence="3">Plasmid transfer protein</fullName>
    </submittedName>
</protein>